<proteinExistence type="inferred from homology"/>
<feature type="domain" description="Nudix hydrolase" evidence="5">
    <location>
        <begin position="3"/>
        <end position="131"/>
    </location>
</feature>
<dbReference type="EC" id="3.6.1.55" evidence="6"/>
<sequence>MENADAGCQIILVNPAGSVLLQLRDDIPSIPFPGMWALPGGMLEPGELPLDCILREVDEELGARLDPSTVTHVVSKTRSYGLEHTFTAPFAATVDEIDLTEGQRVEWFTPEQIESLALAYEDDDVLESFFAARL</sequence>
<evidence type="ECO:0000313" key="6">
    <source>
        <dbReference type="EMBL" id="MBB4667859.1"/>
    </source>
</evidence>
<comment type="caution">
    <text evidence="6">The sequence shown here is derived from an EMBL/GenBank/DDBJ whole genome shotgun (WGS) entry which is preliminary data.</text>
</comment>
<keyword evidence="7" id="KW-1185">Reference proteome</keyword>
<dbReference type="GO" id="GO:0035539">
    <property type="term" value="F:8-oxo-7,8-dihydrodeoxyguanosine triphosphate pyrophosphatase activity"/>
    <property type="evidence" value="ECO:0007669"/>
    <property type="project" value="UniProtKB-EC"/>
</dbReference>
<dbReference type="InterPro" id="IPR020084">
    <property type="entry name" value="NUDIX_hydrolase_CS"/>
</dbReference>
<evidence type="ECO:0000259" key="5">
    <source>
        <dbReference type="PROSITE" id="PS51462"/>
    </source>
</evidence>
<name>A0A7W7BS51_9MICO</name>
<evidence type="ECO:0000256" key="2">
    <source>
        <dbReference type="ARBA" id="ARBA00005582"/>
    </source>
</evidence>
<dbReference type="PROSITE" id="PS51462">
    <property type="entry name" value="NUDIX"/>
    <property type="match status" value="1"/>
</dbReference>
<accession>A0A7W7BS51</accession>
<dbReference type="SUPFAM" id="SSF55811">
    <property type="entry name" value="Nudix"/>
    <property type="match status" value="1"/>
</dbReference>
<keyword evidence="3 4" id="KW-0378">Hydrolase</keyword>
<dbReference type="PANTHER" id="PTHR43046:SF14">
    <property type="entry name" value="MUTT_NUDIX FAMILY PROTEIN"/>
    <property type="match status" value="1"/>
</dbReference>
<dbReference type="CDD" id="cd18882">
    <property type="entry name" value="NUDIX_Hydrolase"/>
    <property type="match status" value="1"/>
</dbReference>
<evidence type="ECO:0000256" key="4">
    <source>
        <dbReference type="RuleBase" id="RU003476"/>
    </source>
</evidence>
<organism evidence="6 7">
    <name type="scientific">Microbacterium marinum</name>
    <dbReference type="NCBI Taxonomy" id="421115"/>
    <lineage>
        <taxon>Bacteria</taxon>
        <taxon>Bacillati</taxon>
        <taxon>Actinomycetota</taxon>
        <taxon>Actinomycetes</taxon>
        <taxon>Micrococcales</taxon>
        <taxon>Microbacteriaceae</taxon>
        <taxon>Microbacterium</taxon>
    </lineage>
</organism>
<dbReference type="PANTHER" id="PTHR43046">
    <property type="entry name" value="GDP-MANNOSE MANNOSYL HYDROLASE"/>
    <property type="match status" value="1"/>
</dbReference>
<reference evidence="6 7" key="1">
    <citation type="submission" date="2020-08" db="EMBL/GenBank/DDBJ databases">
        <title>Sequencing the genomes of 1000 actinobacteria strains.</title>
        <authorList>
            <person name="Klenk H.-P."/>
        </authorList>
    </citation>
    <scope>NUCLEOTIDE SEQUENCE [LARGE SCALE GENOMIC DNA]</scope>
    <source>
        <strain evidence="6 7">DSM 24947</strain>
    </source>
</reference>
<dbReference type="InterPro" id="IPR000086">
    <property type="entry name" value="NUDIX_hydrolase_dom"/>
</dbReference>
<protein>
    <submittedName>
        <fullName evidence="6">8-oxo-dGTP diphosphatase</fullName>
        <ecNumber evidence="6">3.6.1.55</ecNumber>
    </submittedName>
</protein>
<evidence type="ECO:0000313" key="7">
    <source>
        <dbReference type="Proteomes" id="UP000573729"/>
    </source>
</evidence>
<dbReference type="InterPro" id="IPR020476">
    <property type="entry name" value="Nudix_hydrolase"/>
</dbReference>
<dbReference type="Gene3D" id="3.90.79.10">
    <property type="entry name" value="Nucleoside Triphosphate Pyrophosphohydrolase"/>
    <property type="match status" value="1"/>
</dbReference>
<gene>
    <name evidence="6" type="ORF">BKA24_002568</name>
</gene>
<dbReference type="Pfam" id="PF00293">
    <property type="entry name" value="NUDIX"/>
    <property type="match status" value="1"/>
</dbReference>
<dbReference type="RefSeq" id="WP_184218889.1">
    <property type="nucleotide sequence ID" value="NZ_JACHMD010000001.1"/>
</dbReference>
<evidence type="ECO:0000256" key="3">
    <source>
        <dbReference type="ARBA" id="ARBA00022801"/>
    </source>
</evidence>
<dbReference type="Proteomes" id="UP000573729">
    <property type="component" value="Unassembled WGS sequence"/>
</dbReference>
<dbReference type="PROSITE" id="PS00893">
    <property type="entry name" value="NUDIX_BOX"/>
    <property type="match status" value="1"/>
</dbReference>
<comment type="similarity">
    <text evidence="2 4">Belongs to the Nudix hydrolase family.</text>
</comment>
<dbReference type="InterPro" id="IPR015797">
    <property type="entry name" value="NUDIX_hydrolase-like_dom_sf"/>
</dbReference>
<dbReference type="AlphaFoldDB" id="A0A7W7BS51"/>
<dbReference type="PRINTS" id="PR00502">
    <property type="entry name" value="NUDIXFAMILY"/>
</dbReference>
<dbReference type="EMBL" id="JACHMD010000001">
    <property type="protein sequence ID" value="MBB4667859.1"/>
    <property type="molecule type" value="Genomic_DNA"/>
</dbReference>
<comment type="cofactor">
    <cofactor evidence="1">
        <name>Mg(2+)</name>
        <dbReference type="ChEBI" id="CHEBI:18420"/>
    </cofactor>
</comment>
<evidence type="ECO:0000256" key="1">
    <source>
        <dbReference type="ARBA" id="ARBA00001946"/>
    </source>
</evidence>